<feature type="domain" description="G5" evidence="3">
    <location>
        <begin position="279"/>
        <end position="360"/>
    </location>
</feature>
<dbReference type="PROSITE" id="PS51109">
    <property type="entry name" value="G5"/>
    <property type="match status" value="1"/>
</dbReference>
<dbReference type="InterPro" id="IPR011055">
    <property type="entry name" value="Dup_hybrid_motif"/>
</dbReference>
<dbReference type="InterPro" id="IPR050570">
    <property type="entry name" value="Cell_wall_metabolism_enzyme"/>
</dbReference>
<dbReference type="PANTHER" id="PTHR21666:SF270">
    <property type="entry name" value="MUREIN HYDROLASE ACTIVATOR ENVC"/>
    <property type="match status" value="1"/>
</dbReference>
<dbReference type="Pfam" id="PF07501">
    <property type="entry name" value="G5"/>
    <property type="match status" value="1"/>
</dbReference>
<dbReference type="Gene3D" id="2.20.230.10">
    <property type="entry name" value="Resuscitation-promoting factor rpfb"/>
    <property type="match status" value="1"/>
</dbReference>
<dbReference type="GO" id="GO:0004222">
    <property type="term" value="F:metalloendopeptidase activity"/>
    <property type="evidence" value="ECO:0007669"/>
    <property type="project" value="TreeGrafter"/>
</dbReference>
<dbReference type="CDD" id="cd12797">
    <property type="entry name" value="M23_peptidase"/>
    <property type="match status" value="1"/>
</dbReference>
<sequence length="488" mass="54081">MFFNRKEKKEDKSSNFIYRRLQKVGIITATLFATIGIGSGFAFEKAEDASIHTVYHVYSDGKYVGMLSDEKQIEQLTENKLQKAAEDFDGLPLTIGTELSVVPENVFTVETDDKQVLGKLQNMLTVEAEAIGIKIDEETSLYVKDMAEYDEVIQTLTLQTVSQEELAEFEARNQSTEPIPPLKEDETRLVKIHFSADLQPVKGQVEPESVRSVQEIVTLLNKGTLEDKKYEVQAGDVLGKIASAHNMTTAKLMEQNPGVTENSLLQIGQELNVTVLEPLVEVEAHYESKKVETIKFSKLTEKDESQFKGEKKLKQKGSDGKKSVTQLTRMRNGNVIGRSVVEEDVLVESVPEITLVGTKVIPSRGTGKFMWPADGGYVSSQMGKRWGRVHQGIDIARPSSRSIFAADNGVVTNVGRHGTYGNRIIITHNNGYKTLYAHLAKMDVKVGQTVPKGTKIGVMGSTGRSTGMHLHFEVYKNGSNINPLSVLR</sequence>
<protein>
    <submittedName>
        <fullName evidence="5">M23 family metallopeptidase</fullName>
        <ecNumber evidence="5">3.4.24.-</ecNumber>
    </submittedName>
</protein>
<dbReference type="PANTHER" id="PTHR21666">
    <property type="entry name" value="PEPTIDASE-RELATED"/>
    <property type="match status" value="1"/>
</dbReference>
<dbReference type="CDD" id="cd00118">
    <property type="entry name" value="LysM"/>
    <property type="match status" value="1"/>
</dbReference>
<dbReference type="Pfam" id="PF01476">
    <property type="entry name" value="LysM"/>
    <property type="match status" value="1"/>
</dbReference>
<organism evidence="5 6">
    <name type="scientific">Sporosarcina thermotolerans</name>
    <dbReference type="NCBI Taxonomy" id="633404"/>
    <lineage>
        <taxon>Bacteria</taxon>
        <taxon>Bacillati</taxon>
        <taxon>Bacillota</taxon>
        <taxon>Bacilli</taxon>
        <taxon>Bacillales</taxon>
        <taxon>Caryophanaceae</taxon>
        <taxon>Sporosarcina</taxon>
    </lineage>
</organism>
<comment type="caution">
    <text evidence="5">The sequence shown here is derived from an EMBL/GenBank/DDBJ whole genome shotgun (WGS) entry which is preliminary data.</text>
</comment>
<dbReference type="SUPFAM" id="SSF51261">
    <property type="entry name" value="Duplicated hybrid motif"/>
    <property type="match status" value="1"/>
</dbReference>
<accession>A0AAW9A5L8</accession>
<dbReference type="PROSITE" id="PS51782">
    <property type="entry name" value="LYSM"/>
    <property type="match status" value="1"/>
</dbReference>
<dbReference type="SUPFAM" id="SSF54106">
    <property type="entry name" value="LysM domain"/>
    <property type="match status" value="1"/>
</dbReference>
<dbReference type="AlphaFoldDB" id="A0AAW9A5L8"/>
<keyword evidence="1" id="KW-0732">Signal</keyword>
<dbReference type="EMBL" id="JAUBDJ010000003">
    <property type="protein sequence ID" value="MDW0116492.1"/>
    <property type="molecule type" value="Genomic_DNA"/>
</dbReference>
<dbReference type="InterPro" id="IPR016047">
    <property type="entry name" value="M23ase_b-sheet_dom"/>
</dbReference>
<proteinExistence type="predicted"/>
<evidence type="ECO:0000256" key="1">
    <source>
        <dbReference type="ARBA" id="ARBA00022729"/>
    </source>
</evidence>
<evidence type="ECO:0000259" key="4">
    <source>
        <dbReference type="PROSITE" id="PS51782"/>
    </source>
</evidence>
<dbReference type="Pfam" id="PF01551">
    <property type="entry name" value="Peptidase_M23"/>
    <property type="match status" value="1"/>
</dbReference>
<name>A0AAW9A5L8_9BACL</name>
<gene>
    <name evidence="5" type="ORF">QTL97_06070</name>
</gene>
<dbReference type="InterPro" id="IPR018392">
    <property type="entry name" value="LysM"/>
</dbReference>
<dbReference type="Gene3D" id="2.70.70.10">
    <property type="entry name" value="Glucose Permease (Domain IIA)"/>
    <property type="match status" value="1"/>
</dbReference>
<dbReference type="Gene3D" id="3.10.350.10">
    <property type="entry name" value="LysM domain"/>
    <property type="match status" value="1"/>
</dbReference>
<evidence type="ECO:0000313" key="6">
    <source>
        <dbReference type="Proteomes" id="UP001271648"/>
    </source>
</evidence>
<evidence type="ECO:0000259" key="3">
    <source>
        <dbReference type="PROSITE" id="PS51109"/>
    </source>
</evidence>
<dbReference type="InterPro" id="IPR011098">
    <property type="entry name" value="G5_dom"/>
</dbReference>
<dbReference type="EC" id="3.4.24.-" evidence="5"/>
<feature type="domain" description="LysM" evidence="4">
    <location>
        <begin position="228"/>
        <end position="273"/>
    </location>
</feature>
<dbReference type="Proteomes" id="UP001271648">
    <property type="component" value="Unassembled WGS sequence"/>
</dbReference>
<evidence type="ECO:0000256" key="2">
    <source>
        <dbReference type="SAM" id="Phobius"/>
    </source>
</evidence>
<reference evidence="5 6" key="1">
    <citation type="submission" date="2023-06" db="EMBL/GenBank/DDBJ databases">
        <title>Sporosarcina sp. nov., isolated from Korean traditional fermented seafood 'Jeotgal'.</title>
        <authorList>
            <person name="Yang A.I."/>
            <person name="Shin N.-R."/>
        </authorList>
    </citation>
    <scope>NUCLEOTIDE SEQUENCE [LARGE SCALE GENOMIC DNA]</scope>
    <source>
        <strain evidence="5 6">KCTC43456</strain>
    </source>
</reference>
<keyword evidence="6" id="KW-1185">Reference proteome</keyword>
<keyword evidence="2" id="KW-1133">Transmembrane helix</keyword>
<keyword evidence="2" id="KW-0812">Transmembrane</keyword>
<keyword evidence="5" id="KW-0378">Hydrolase</keyword>
<dbReference type="RefSeq" id="WP_317940432.1">
    <property type="nucleotide sequence ID" value="NZ_JAUBDJ010000003.1"/>
</dbReference>
<dbReference type="InterPro" id="IPR036779">
    <property type="entry name" value="LysM_dom_sf"/>
</dbReference>
<keyword evidence="2" id="KW-0472">Membrane</keyword>
<dbReference type="SMART" id="SM00257">
    <property type="entry name" value="LysM"/>
    <property type="match status" value="1"/>
</dbReference>
<feature type="transmembrane region" description="Helical" evidence="2">
    <location>
        <begin position="21"/>
        <end position="43"/>
    </location>
</feature>
<dbReference type="SMART" id="SM01208">
    <property type="entry name" value="G5"/>
    <property type="match status" value="1"/>
</dbReference>
<evidence type="ECO:0000313" key="5">
    <source>
        <dbReference type="EMBL" id="MDW0116492.1"/>
    </source>
</evidence>